<dbReference type="SMART" id="SM00028">
    <property type="entry name" value="TPR"/>
    <property type="match status" value="2"/>
</dbReference>
<dbReference type="InterPro" id="IPR001214">
    <property type="entry name" value="SET_dom"/>
</dbReference>
<sequence>MAVAVTHSPAVAPNDTVGNIPTKRLSKEQLVKTHMSHVKKHQVAEGAPKQVKQLRPDDAYPASTKSIRDLEIIPLTQLRAETHHWGQGIIVKAASPPYVGGAGALSIVEDEFGNADKLAIYSQPETSILSGVPEGCVVAVKEPYYRFNGSDEDYVICVDHPSDVILLRFTDPIIPEPLRLGPVLKTADDWKKAGDTAFLERDFSTAVFCYSEAIEYATDDAQKAPIYTKRAGTNLLLGRYDSVIADSLASRTGAPSDWKAYYNAGRAAYGLCEYKTSHEYLEKALGLNAKASGVQKEYDRCLARLKEEEHGDYDFQAMQASLSPQNVHLDMGSFLRRTFIAESEHHGRGLFAAEDIKAGELVFVEKATFLPNQYDPSRAAPALYAMMIRQLFDNPSLNKTILKMHPGEYQRSGLEGTMLDGVPIVDVFLLEGIRLKNCFSVPLSTFDDTKVANHGQRLAKGMWVHSACLNHSCVPNTMRSFLGDMFISRATKNIKKGEELFQTYIPVKPLIDERNQKYESNWGFACDCPLCTIERTSPLFAKRKEIAGQLEKACDKKNSSKEIMPDATIRNIERLHKQLEELHEPEIYNDMPRLTLIYPCTWLVEAFRGRKNWAKVLKYGARVVKNFGYDVPLDEWAEWDPRELWEGPSRHPLMTIHVVAALRRLAQANEELGRKDMAAGFHEAAKVGYKMVTGYENDIAGIERD</sequence>
<dbReference type="PANTHER" id="PTHR47643">
    <property type="entry name" value="TPR DOMAIN PROTEIN (AFU_ORTHOLOGUE AFUA_5G12710)"/>
    <property type="match status" value="1"/>
</dbReference>
<dbReference type="PROSITE" id="PS50280">
    <property type="entry name" value="SET"/>
    <property type="match status" value="1"/>
</dbReference>
<name>A0AA39XER3_9PEZI</name>
<dbReference type="Gene3D" id="2.170.270.10">
    <property type="entry name" value="SET domain"/>
    <property type="match status" value="1"/>
</dbReference>
<dbReference type="SUPFAM" id="SSF82199">
    <property type="entry name" value="SET domain"/>
    <property type="match status" value="1"/>
</dbReference>
<feature type="domain" description="SET" evidence="2">
    <location>
        <begin position="336"/>
        <end position="505"/>
    </location>
</feature>
<evidence type="ECO:0000313" key="3">
    <source>
        <dbReference type="EMBL" id="KAK0632612.1"/>
    </source>
</evidence>
<reference evidence="3" key="1">
    <citation type="submission" date="2023-06" db="EMBL/GenBank/DDBJ databases">
        <title>Genome-scale phylogeny and comparative genomics of the fungal order Sordariales.</title>
        <authorList>
            <consortium name="Lawrence Berkeley National Laboratory"/>
            <person name="Hensen N."/>
            <person name="Bonometti L."/>
            <person name="Westerberg I."/>
            <person name="Brannstrom I.O."/>
            <person name="Guillou S."/>
            <person name="Cros-Aarteil S."/>
            <person name="Calhoun S."/>
            <person name="Haridas S."/>
            <person name="Kuo A."/>
            <person name="Mondo S."/>
            <person name="Pangilinan J."/>
            <person name="Riley R."/>
            <person name="Labutti K."/>
            <person name="Andreopoulos B."/>
            <person name="Lipzen A."/>
            <person name="Chen C."/>
            <person name="Yanf M."/>
            <person name="Daum C."/>
            <person name="Ng V."/>
            <person name="Clum A."/>
            <person name="Steindorff A."/>
            <person name="Ohm R."/>
            <person name="Martin F."/>
            <person name="Silar P."/>
            <person name="Natvig D."/>
            <person name="Lalanne C."/>
            <person name="Gautier V."/>
            <person name="Ament-Velasquez S.L."/>
            <person name="Kruys A."/>
            <person name="Hutchinson M.I."/>
            <person name="Powell A.J."/>
            <person name="Barry K."/>
            <person name="Miller A.N."/>
            <person name="Grigoriev I.V."/>
            <person name="Debuchy R."/>
            <person name="Gladieux P."/>
            <person name="Thoren M.H."/>
            <person name="Johannesson H."/>
        </authorList>
    </citation>
    <scope>NUCLEOTIDE SEQUENCE</scope>
    <source>
        <strain evidence="3">CBS 606.72</strain>
    </source>
</reference>
<dbReference type="CDD" id="cd20071">
    <property type="entry name" value="SET_SMYD"/>
    <property type="match status" value="1"/>
</dbReference>
<dbReference type="Pfam" id="PF00856">
    <property type="entry name" value="SET"/>
    <property type="match status" value="1"/>
</dbReference>
<evidence type="ECO:0000256" key="1">
    <source>
        <dbReference type="SAM" id="MobiDB-lite"/>
    </source>
</evidence>
<protein>
    <recommendedName>
        <fullName evidence="2">SET domain-containing protein</fullName>
    </recommendedName>
</protein>
<evidence type="ECO:0000313" key="4">
    <source>
        <dbReference type="Proteomes" id="UP001175000"/>
    </source>
</evidence>
<gene>
    <name evidence="3" type="ORF">B0T14DRAFT_598050</name>
</gene>
<dbReference type="Gene3D" id="1.25.40.10">
    <property type="entry name" value="Tetratricopeptide repeat domain"/>
    <property type="match status" value="1"/>
</dbReference>
<dbReference type="AlphaFoldDB" id="A0AA39XER3"/>
<proteinExistence type="predicted"/>
<evidence type="ECO:0000259" key="2">
    <source>
        <dbReference type="PROSITE" id="PS50280"/>
    </source>
</evidence>
<comment type="caution">
    <text evidence="3">The sequence shown here is derived from an EMBL/GenBank/DDBJ whole genome shotgun (WGS) entry which is preliminary data.</text>
</comment>
<dbReference type="InterPro" id="IPR019734">
    <property type="entry name" value="TPR_rpt"/>
</dbReference>
<dbReference type="InterPro" id="IPR011990">
    <property type="entry name" value="TPR-like_helical_dom_sf"/>
</dbReference>
<keyword evidence="4" id="KW-1185">Reference proteome</keyword>
<accession>A0AA39XER3</accession>
<dbReference type="EMBL" id="JAULSU010000001">
    <property type="protein sequence ID" value="KAK0632612.1"/>
    <property type="molecule type" value="Genomic_DNA"/>
</dbReference>
<dbReference type="SUPFAM" id="SSF48452">
    <property type="entry name" value="TPR-like"/>
    <property type="match status" value="1"/>
</dbReference>
<dbReference type="InterPro" id="IPR046341">
    <property type="entry name" value="SET_dom_sf"/>
</dbReference>
<dbReference type="InterPro" id="IPR053209">
    <property type="entry name" value="Gramillin-biosynth_MTr"/>
</dbReference>
<dbReference type="Proteomes" id="UP001175000">
    <property type="component" value="Unassembled WGS sequence"/>
</dbReference>
<feature type="region of interest" description="Disordered" evidence="1">
    <location>
        <begin position="39"/>
        <end position="60"/>
    </location>
</feature>
<dbReference type="SMART" id="SM00317">
    <property type="entry name" value="SET"/>
    <property type="match status" value="1"/>
</dbReference>
<dbReference type="PANTHER" id="PTHR47643:SF2">
    <property type="entry name" value="TPR DOMAIN PROTEIN (AFU_ORTHOLOGUE AFUA_5G12710)"/>
    <property type="match status" value="1"/>
</dbReference>
<feature type="region of interest" description="Disordered" evidence="1">
    <location>
        <begin position="1"/>
        <end position="20"/>
    </location>
</feature>
<organism evidence="3 4">
    <name type="scientific">Immersiella caudata</name>
    <dbReference type="NCBI Taxonomy" id="314043"/>
    <lineage>
        <taxon>Eukaryota</taxon>
        <taxon>Fungi</taxon>
        <taxon>Dikarya</taxon>
        <taxon>Ascomycota</taxon>
        <taxon>Pezizomycotina</taxon>
        <taxon>Sordariomycetes</taxon>
        <taxon>Sordariomycetidae</taxon>
        <taxon>Sordariales</taxon>
        <taxon>Lasiosphaeriaceae</taxon>
        <taxon>Immersiella</taxon>
    </lineage>
</organism>